<dbReference type="Pfam" id="PF08808">
    <property type="entry name" value="RES"/>
    <property type="match status" value="1"/>
</dbReference>
<evidence type="ECO:0000313" key="4">
    <source>
        <dbReference type="Proteomes" id="UP000275012"/>
    </source>
</evidence>
<organism evidence="3 4">
    <name type="scientific">Solilutibacter pythonis</name>
    <dbReference type="NCBI Taxonomy" id="2483112"/>
    <lineage>
        <taxon>Bacteria</taxon>
        <taxon>Pseudomonadati</taxon>
        <taxon>Pseudomonadota</taxon>
        <taxon>Gammaproteobacteria</taxon>
        <taxon>Lysobacterales</taxon>
        <taxon>Lysobacteraceae</taxon>
        <taxon>Solilutibacter</taxon>
    </lineage>
</organism>
<dbReference type="EMBL" id="RFLY01000002">
    <property type="protein sequence ID" value="RMH94440.1"/>
    <property type="molecule type" value="Genomic_DNA"/>
</dbReference>
<protein>
    <submittedName>
        <fullName evidence="3">RES domain-containing protein</fullName>
    </submittedName>
</protein>
<name>A0A3M2I379_9GAMM</name>
<evidence type="ECO:0000259" key="2">
    <source>
        <dbReference type="SMART" id="SM00953"/>
    </source>
</evidence>
<feature type="region of interest" description="Disordered" evidence="1">
    <location>
        <begin position="1"/>
        <end position="25"/>
    </location>
</feature>
<dbReference type="SMART" id="SM00953">
    <property type="entry name" value="RES"/>
    <property type="match status" value="1"/>
</dbReference>
<reference evidence="3 4" key="1">
    <citation type="submission" date="2018-10" db="EMBL/GenBank/DDBJ databases">
        <title>Proposal of Lysobacter pythonis sp. nov. isolated from royal pythons (Python regius).</title>
        <authorList>
            <person name="Hans-Juergen B."/>
            <person name="Huptas C."/>
            <person name="Sandra B."/>
            <person name="Igor L."/>
            <person name="Joachim S."/>
            <person name="Siegfried S."/>
            <person name="Mareike W."/>
            <person name="Peter K."/>
        </authorList>
    </citation>
    <scope>NUCLEOTIDE SEQUENCE [LARGE SCALE GENOMIC DNA]</scope>
    <source>
        <strain evidence="3 4">4284/11</strain>
    </source>
</reference>
<feature type="compositionally biased region" description="Low complexity" evidence="1">
    <location>
        <begin position="13"/>
        <end position="22"/>
    </location>
</feature>
<dbReference type="RefSeq" id="WP_122100435.1">
    <property type="nucleotide sequence ID" value="NZ_RFLY01000002.1"/>
</dbReference>
<evidence type="ECO:0000256" key="1">
    <source>
        <dbReference type="SAM" id="MobiDB-lite"/>
    </source>
</evidence>
<dbReference type="AlphaFoldDB" id="A0A3M2I379"/>
<feature type="domain" description="RES" evidence="2">
    <location>
        <begin position="44"/>
        <end position="168"/>
    </location>
</feature>
<comment type="caution">
    <text evidence="3">The sequence shown here is derived from an EMBL/GenBank/DDBJ whole genome shotgun (WGS) entry which is preliminary data.</text>
</comment>
<dbReference type="Proteomes" id="UP000275012">
    <property type="component" value="Unassembled WGS sequence"/>
</dbReference>
<proteinExistence type="predicted"/>
<dbReference type="OrthoDB" id="9789501at2"/>
<accession>A0A3M2I379</accession>
<keyword evidence="4" id="KW-1185">Reference proteome</keyword>
<dbReference type="InterPro" id="IPR014914">
    <property type="entry name" value="RES_dom"/>
</dbReference>
<evidence type="ECO:0000313" key="3">
    <source>
        <dbReference type="EMBL" id="RMH94440.1"/>
    </source>
</evidence>
<sequence length="181" mass="19614">MAADPTPLRPRAKPAGKPAPAHGRAEAGELAGPLRLWRISAWPGLSGIGGHHGDGRWHTQPRSVLYAAEHPALAALEVMAHMRLSLANIPVTLKLIAIDVGKGALQAAPPELPDGWQANEPTTQALGNHWLDDGEALLLPLPSAVMPHARNYLVNPAHPQARTHLNEARVEPFWFDKRHLR</sequence>
<gene>
    <name evidence="3" type="ORF">EBB59_01770</name>
</gene>